<sequence length="182" mass="21043">VVGPAARPVTSKRANTEIKRPDPYDPKWKTNVFGFRKALRDAFRHMPYLDFVAFMDFLLRSLHRIKDAPGSFTWHSNDPSFRFTMGIRGHNKYTTSLLFKMGFVQMTEEYWIWPSVHLKPSETGAPIWGQAAVPRDNPGLDQSRLDDMVSFITQVVSELNHHGKEFTGHVNAHRVHHTLRDK</sequence>
<comment type="caution">
    <text evidence="3">The sequence shown here is derived from an EMBL/GenBank/DDBJ whole genome shotgun (WGS) entry which is preliminary data.</text>
</comment>
<gene>
    <name evidence="2" type="ORF">PGLA1383_LOCUS31280</name>
    <name evidence="3" type="ORF">PGLA2088_LOCUS44684</name>
</gene>
<dbReference type="EMBL" id="CAJNNW010035322">
    <property type="protein sequence ID" value="CAE8727040.1"/>
    <property type="molecule type" value="Genomic_DNA"/>
</dbReference>
<evidence type="ECO:0000313" key="4">
    <source>
        <dbReference type="Proteomes" id="UP000626109"/>
    </source>
</evidence>
<dbReference type="Proteomes" id="UP000626109">
    <property type="component" value="Unassembled WGS sequence"/>
</dbReference>
<dbReference type="AlphaFoldDB" id="A0A813LGJ2"/>
<evidence type="ECO:0000313" key="3">
    <source>
        <dbReference type="EMBL" id="CAE8727040.1"/>
    </source>
</evidence>
<evidence type="ECO:0000313" key="2">
    <source>
        <dbReference type="EMBL" id="CAE8613520.1"/>
    </source>
</evidence>
<dbReference type="Proteomes" id="UP000654075">
    <property type="component" value="Unassembled WGS sequence"/>
</dbReference>
<keyword evidence="5" id="KW-1185">Reference proteome</keyword>
<evidence type="ECO:0000256" key="1">
    <source>
        <dbReference type="SAM" id="MobiDB-lite"/>
    </source>
</evidence>
<protein>
    <submittedName>
        <fullName evidence="3">Uncharacterized protein</fullName>
    </submittedName>
</protein>
<reference evidence="3" key="1">
    <citation type="submission" date="2021-02" db="EMBL/GenBank/DDBJ databases">
        <authorList>
            <person name="Dougan E. K."/>
            <person name="Rhodes N."/>
            <person name="Thang M."/>
            <person name="Chan C."/>
        </authorList>
    </citation>
    <scope>NUCLEOTIDE SEQUENCE</scope>
</reference>
<proteinExistence type="predicted"/>
<feature type="non-terminal residue" evidence="3">
    <location>
        <position position="182"/>
    </location>
</feature>
<evidence type="ECO:0000313" key="5">
    <source>
        <dbReference type="Proteomes" id="UP000654075"/>
    </source>
</evidence>
<name>A0A813LGJ2_POLGL</name>
<organism evidence="3 4">
    <name type="scientific">Polarella glacialis</name>
    <name type="common">Dinoflagellate</name>
    <dbReference type="NCBI Taxonomy" id="89957"/>
    <lineage>
        <taxon>Eukaryota</taxon>
        <taxon>Sar</taxon>
        <taxon>Alveolata</taxon>
        <taxon>Dinophyceae</taxon>
        <taxon>Suessiales</taxon>
        <taxon>Suessiaceae</taxon>
        <taxon>Polarella</taxon>
    </lineage>
</organism>
<accession>A0A813LGJ2</accession>
<feature type="region of interest" description="Disordered" evidence="1">
    <location>
        <begin position="1"/>
        <end position="21"/>
    </location>
</feature>
<dbReference type="EMBL" id="CAJNNV010025265">
    <property type="protein sequence ID" value="CAE8613520.1"/>
    <property type="molecule type" value="Genomic_DNA"/>
</dbReference>